<dbReference type="SUPFAM" id="SSF158710">
    <property type="entry name" value="PSPTO4464-like"/>
    <property type="match status" value="1"/>
</dbReference>
<keyword evidence="1" id="KW-0963">Cytoplasm</keyword>
<evidence type="ECO:0000313" key="5">
    <source>
        <dbReference type="EMBL" id="MBD1401503.1"/>
    </source>
</evidence>
<keyword evidence="3" id="KW-0699">rRNA-binding</keyword>
<dbReference type="CDD" id="cd16331">
    <property type="entry name" value="YjgA-like"/>
    <property type="match status" value="1"/>
</dbReference>
<evidence type="ECO:0000256" key="2">
    <source>
        <dbReference type="ARBA" id="ARBA00022517"/>
    </source>
</evidence>
<dbReference type="AlphaFoldDB" id="A0A8J6UHI4"/>
<dbReference type="EMBL" id="JACWUN010000016">
    <property type="protein sequence ID" value="MBD1401503.1"/>
    <property type="molecule type" value="Genomic_DNA"/>
</dbReference>
<evidence type="ECO:0000256" key="1">
    <source>
        <dbReference type="ARBA" id="ARBA00022490"/>
    </source>
</evidence>
<name>A0A8J6UHI4_9BACT</name>
<evidence type="ECO:0000313" key="6">
    <source>
        <dbReference type="Proteomes" id="UP000632828"/>
    </source>
</evidence>
<dbReference type="PANTHER" id="PTHR38101">
    <property type="entry name" value="UPF0307 PROTEIN YJGA"/>
    <property type="match status" value="1"/>
</dbReference>
<dbReference type="Pfam" id="PF04751">
    <property type="entry name" value="DarP"/>
    <property type="match status" value="1"/>
</dbReference>
<dbReference type="GO" id="GO:0005829">
    <property type="term" value="C:cytosol"/>
    <property type="evidence" value="ECO:0007669"/>
    <property type="project" value="TreeGrafter"/>
</dbReference>
<comment type="caution">
    <text evidence="5">The sequence shown here is derived from an EMBL/GenBank/DDBJ whole genome shotgun (WGS) entry which is preliminary data.</text>
</comment>
<evidence type="ECO:0000256" key="4">
    <source>
        <dbReference type="ARBA" id="ARBA00022884"/>
    </source>
</evidence>
<dbReference type="NCBIfam" id="NF003593">
    <property type="entry name" value="PRK05255.1-1"/>
    <property type="match status" value="1"/>
</dbReference>
<protein>
    <submittedName>
        <fullName evidence="5">DUF615 domain-containing protein</fullName>
    </submittedName>
</protein>
<dbReference type="PANTHER" id="PTHR38101:SF1">
    <property type="entry name" value="UPF0307 PROTEIN YJGA"/>
    <property type="match status" value="1"/>
</dbReference>
<organism evidence="5 6">
    <name type="scientific">Pelovirga terrestris</name>
    <dbReference type="NCBI Taxonomy" id="2771352"/>
    <lineage>
        <taxon>Bacteria</taxon>
        <taxon>Pseudomonadati</taxon>
        <taxon>Thermodesulfobacteriota</taxon>
        <taxon>Desulfuromonadia</taxon>
        <taxon>Geobacterales</taxon>
        <taxon>Geobacteraceae</taxon>
        <taxon>Pelovirga</taxon>
    </lineage>
</organism>
<dbReference type="InterPro" id="IPR006839">
    <property type="entry name" value="DarP"/>
</dbReference>
<keyword evidence="6" id="KW-1185">Reference proteome</keyword>
<proteinExistence type="predicted"/>
<dbReference type="GO" id="GO:0042254">
    <property type="term" value="P:ribosome biogenesis"/>
    <property type="evidence" value="ECO:0007669"/>
    <property type="project" value="UniProtKB-KW"/>
</dbReference>
<dbReference type="RefSeq" id="WP_191157178.1">
    <property type="nucleotide sequence ID" value="NZ_JACWUN010000016.1"/>
</dbReference>
<dbReference type="GO" id="GO:0019843">
    <property type="term" value="F:rRNA binding"/>
    <property type="evidence" value="ECO:0007669"/>
    <property type="project" value="UniProtKB-KW"/>
</dbReference>
<dbReference type="Gene3D" id="1.10.60.30">
    <property type="entry name" value="PSPTO4464-like domains"/>
    <property type="match status" value="2"/>
</dbReference>
<evidence type="ECO:0000256" key="3">
    <source>
        <dbReference type="ARBA" id="ARBA00022730"/>
    </source>
</evidence>
<gene>
    <name evidence="5" type="ORF">ICT70_12595</name>
</gene>
<keyword evidence="4" id="KW-0694">RNA-binding</keyword>
<reference evidence="5" key="1">
    <citation type="submission" date="2020-09" db="EMBL/GenBank/DDBJ databases">
        <title>Pelobacter alkaliphilus sp. nov., a novel anaerobic arsenate-reducing bacterium from terrestrial mud volcano.</title>
        <authorList>
            <person name="Khomyakova M.A."/>
            <person name="Merkel A.Y."/>
            <person name="Slobodkin A.I."/>
        </authorList>
    </citation>
    <scope>NUCLEOTIDE SEQUENCE</scope>
    <source>
        <strain evidence="5">M08fum</strain>
    </source>
</reference>
<dbReference type="Proteomes" id="UP000632828">
    <property type="component" value="Unassembled WGS sequence"/>
</dbReference>
<dbReference type="InterPro" id="IPR023153">
    <property type="entry name" value="DarP_sf"/>
</dbReference>
<accession>A0A8J6UHI4</accession>
<keyword evidence="2" id="KW-0690">Ribosome biogenesis</keyword>
<sequence length="165" mass="19076">MMMAVNDDLPLSRTKKKQQAQQIAELAGQLCELSDNRFGRIDLPTEIVAEAQTVRQTGGRGSHKRQLKYLAGLLREDPDAVESLRVQLEGMDQVDRSDKKQFHSLEQMRDRLCDPQQFDQAFLELQDRAPHLDVKTIRRLAHSVHQHGDKRAYRDIFKRLREGMA</sequence>